<dbReference type="AlphaFoldDB" id="A0A8C8C651"/>
<dbReference type="GO" id="GO:0070545">
    <property type="term" value="C:PeBoW complex"/>
    <property type="evidence" value="ECO:0007669"/>
    <property type="project" value="TreeGrafter"/>
</dbReference>
<comment type="similarity">
    <text evidence="8">Belongs to the WD repeat BOP1/ERB1 family.</text>
</comment>
<dbReference type="GO" id="GO:0030687">
    <property type="term" value="C:preribosome, large subunit precursor"/>
    <property type="evidence" value="ECO:0007669"/>
    <property type="project" value="UniProtKB-UniRule"/>
</dbReference>
<evidence type="ECO:0000256" key="8">
    <source>
        <dbReference type="HAMAP-Rule" id="MF_03027"/>
    </source>
</evidence>
<dbReference type="GO" id="GO:0005654">
    <property type="term" value="C:nucleoplasm"/>
    <property type="evidence" value="ECO:0007669"/>
    <property type="project" value="UniProtKB-SubCell"/>
</dbReference>
<dbReference type="InterPro" id="IPR019775">
    <property type="entry name" value="WD40_repeat_CS"/>
</dbReference>
<evidence type="ECO:0000256" key="9">
    <source>
        <dbReference type="PROSITE-ProRule" id="PRU00221"/>
    </source>
</evidence>
<dbReference type="FunFam" id="2.130.10.10:FF:000061">
    <property type="entry name" value="Ribosome biogenesis protein BOP1 homolog"/>
    <property type="match status" value="1"/>
</dbReference>
<dbReference type="PROSITE" id="PS00678">
    <property type="entry name" value="WD_REPEATS_1"/>
    <property type="match status" value="1"/>
</dbReference>
<sequence length="854" mass="96634">MRLWNELSYFTCWISHQARLCTPPTRLCTPPTRLCTPPTRPGPALYSTHQARPCSVLHPPGQALLCTPPTRPGPALYSTHQARPYSVLHPPGQALLCTPPTRPGPTLYSTHQARPYSVLHPPGQALLCTPPTRPGPVLHPPGPVLHPPGQALYSTHQALYSTHQARPCSVLHPPGKALYSTHQARLCTPPTMPGSVLHPSGKALYSTHLTVPGLIQPICFSTRLLTRFSLSPSFLSQDIRNTVGNIPMEWYQDYPHIGYNLDGKKIFKPIRNKDELDEFLDKMENPDYWRTVHDKTTASDIRLSDEQVDLVHRLQKGQFGDVNFNEYEPSVDFFTNEVMIHPVTNRPQDKRSFIPSLIEKEKVSKLVHAIKMGWIKPRKPKETTPQYYDLWAKEDPNAILGRHKMHVPAPKMRLPGHEESYNPPPEYLLTEEERMAWEQQDAEDRKLPFLPQKHSCLRAVPAFSRFIHERFERCLDLYLCPRQRKMRVNVNPEDLIPKLPKPKDLQPFPTTMSLVYIGHSSLVRSISASPTGQWLVSGSDDCTVRFWEVNTGRCMKTLEVGGAVKSVAWNPNPAVCLVAVCFESTVLLLNPGLGDRLVVSSTDQLITSYEPPEEDKEQAVTWALSEGPEHDNGHRLTLTHPKAVKQVVWHGKGDYLASVMPDNSSNLQVLIHQVSKRRTQNPFRKNKGLVQCVSFHPLRPYFFVATQRYVRVYNLIKQELTKKLMTNCKWISSMAIHPGGDNLICGSYDCRLAWFDLDLSTKPYKMLRHHKKALRGVAYHKHYPLFASGADDGSVIICHGMVYNDLLQNPLIVPVKVLKGHQITHDLGVLDVTFHPTQPWVFSSGADATIRLFT</sequence>
<comment type="subunit">
    <text evidence="7">Component of the PeBoW complex, composed of BOP1, PES1 and WDR12. The complex is held together by BOP1, which interacts with PES1 via its N-terminal domain and with WDR12 via a high-affinity interaction between the seven-bladed beta-propeller domains of the 2 proteins. The NOP7 complex associates with the 66S pre-ribosome. The PeBoW complex associates with DDX27, BOP1 interacts directly with DDX27.</text>
</comment>
<dbReference type="SMART" id="SM00320">
    <property type="entry name" value="WD40"/>
    <property type="match status" value="7"/>
</dbReference>
<dbReference type="PROSITE" id="PS50294">
    <property type="entry name" value="WD_REPEATS_REGION"/>
    <property type="match status" value="2"/>
</dbReference>
<evidence type="ECO:0000256" key="5">
    <source>
        <dbReference type="ARBA" id="ARBA00023242"/>
    </source>
</evidence>
<comment type="subunit">
    <text evidence="8">Component of the PeBoW complex, composed of BOP1, PES1 and WDR12. Within the PeBoW complex BOP1 interacts directly with PES1 and WDR12. The PeBoW complex also associates with the 66S pre-ribosome.</text>
</comment>
<evidence type="ECO:0000313" key="11">
    <source>
        <dbReference type="Ensembl" id="ENSOTSP00005004475.2"/>
    </source>
</evidence>
<dbReference type="InterPro" id="IPR012953">
    <property type="entry name" value="BOP1_N_dom"/>
</dbReference>
<dbReference type="GO" id="GO:0000463">
    <property type="term" value="P:maturation of LSU-rRNA from tricistronic rRNA transcript (SSU-rRNA, 5.8S rRNA, LSU-rRNA)"/>
    <property type="evidence" value="ECO:0007669"/>
    <property type="project" value="UniProtKB-UniRule"/>
</dbReference>
<evidence type="ECO:0000256" key="3">
    <source>
        <dbReference type="ARBA" id="ARBA00022574"/>
    </source>
</evidence>
<dbReference type="PROSITE" id="PS50082">
    <property type="entry name" value="WD_REPEATS_2"/>
    <property type="match status" value="2"/>
</dbReference>
<dbReference type="HAMAP" id="MF_03027">
    <property type="entry name" value="BOP1"/>
    <property type="match status" value="1"/>
</dbReference>
<keyword evidence="5 8" id="KW-0539">Nucleus</keyword>
<dbReference type="Pfam" id="PF08145">
    <property type="entry name" value="BOP1NT"/>
    <property type="match status" value="1"/>
</dbReference>
<evidence type="ECO:0000256" key="6">
    <source>
        <dbReference type="ARBA" id="ARBA00055102"/>
    </source>
</evidence>
<evidence type="ECO:0000259" key="10">
    <source>
        <dbReference type="SMART" id="SM01035"/>
    </source>
</evidence>
<dbReference type="GeneTree" id="ENSGT00390000018422"/>
<evidence type="ECO:0000256" key="7">
    <source>
        <dbReference type="ARBA" id="ARBA00063179"/>
    </source>
</evidence>
<dbReference type="Pfam" id="PF00400">
    <property type="entry name" value="WD40"/>
    <property type="match status" value="4"/>
</dbReference>
<dbReference type="InterPro" id="IPR015943">
    <property type="entry name" value="WD40/YVTN_repeat-like_dom_sf"/>
</dbReference>
<name>A0A8C8C651_ONCTS</name>
<dbReference type="Proteomes" id="UP000694402">
    <property type="component" value="Unassembled WGS sequence"/>
</dbReference>
<keyword evidence="3 9" id="KW-0853">WD repeat</keyword>
<dbReference type="Ensembl" id="ENSOTST00005004997.2">
    <property type="protein sequence ID" value="ENSOTSP00005004475.2"/>
    <property type="gene ID" value="ENSOTSG00005002381.2"/>
</dbReference>
<keyword evidence="2 8" id="KW-0698">rRNA processing</keyword>
<feature type="domain" description="BOP1 N-terminal" evidence="10">
    <location>
        <begin position="251"/>
        <end position="509"/>
    </location>
</feature>
<feature type="repeat" description="WD" evidence="9">
    <location>
        <begin position="516"/>
        <end position="557"/>
    </location>
</feature>
<dbReference type="GO" id="GO:0000466">
    <property type="term" value="P:maturation of 5.8S rRNA from tricistronic rRNA transcript (SSU-rRNA, 5.8S rRNA, LSU-rRNA)"/>
    <property type="evidence" value="ECO:0007669"/>
    <property type="project" value="UniProtKB-UniRule"/>
</dbReference>
<reference evidence="11" key="1">
    <citation type="submission" date="2025-08" db="UniProtKB">
        <authorList>
            <consortium name="Ensembl"/>
        </authorList>
    </citation>
    <scope>IDENTIFICATION</scope>
</reference>
<evidence type="ECO:0000256" key="2">
    <source>
        <dbReference type="ARBA" id="ARBA00022552"/>
    </source>
</evidence>
<dbReference type="InterPro" id="IPR036322">
    <property type="entry name" value="WD40_repeat_dom_sf"/>
</dbReference>
<reference evidence="11" key="2">
    <citation type="submission" date="2025-09" db="UniProtKB">
        <authorList>
            <consortium name="Ensembl"/>
        </authorList>
    </citation>
    <scope>IDENTIFICATION</scope>
</reference>
<evidence type="ECO:0000256" key="4">
    <source>
        <dbReference type="ARBA" id="ARBA00022737"/>
    </source>
</evidence>
<organism evidence="11 12">
    <name type="scientific">Oncorhynchus tshawytscha</name>
    <name type="common">Chinook salmon</name>
    <name type="synonym">Salmo tshawytscha</name>
    <dbReference type="NCBI Taxonomy" id="74940"/>
    <lineage>
        <taxon>Eukaryota</taxon>
        <taxon>Metazoa</taxon>
        <taxon>Chordata</taxon>
        <taxon>Craniata</taxon>
        <taxon>Vertebrata</taxon>
        <taxon>Euteleostomi</taxon>
        <taxon>Actinopterygii</taxon>
        <taxon>Neopterygii</taxon>
        <taxon>Teleostei</taxon>
        <taxon>Protacanthopterygii</taxon>
        <taxon>Salmoniformes</taxon>
        <taxon>Salmonidae</taxon>
        <taxon>Salmoninae</taxon>
        <taxon>Oncorhynchus</taxon>
    </lineage>
</organism>
<dbReference type="GO" id="GO:0043021">
    <property type="term" value="F:ribonucleoprotein complex binding"/>
    <property type="evidence" value="ECO:0007669"/>
    <property type="project" value="UniProtKB-UniRule"/>
</dbReference>
<proteinExistence type="inferred from homology"/>
<keyword evidence="4" id="KW-0677">Repeat</keyword>
<dbReference type="InterPro" id="IPR028598">
    <property type="entry name" value="BOP1/Erb1"/>
</dbReference>
<feature type="repeat" description="WD" evidence="9">
    <location>
        <begin position="822"/>
        <end position="854"/>
    </location>
</feature>
<evidence type="ECO:0000313" key="12">
    <source>
        <dbReference type="Proteomes" id="UP000694402"/>
    </source>
</evidence>
<dbReference type="PANTHER" id="PTHR17605">
    <property type="entry name" value="RIBOSOME BIOGENESIS PROTEIN BOP1 BLOCK OF PROLIFERATION 1 PROTEIN"/>
    <property type="match status" value="1"/>
</dbReference>
<accession>A0A8C8C651</accession>
<dbReference type="SMART" id="SM01035">
    <property type="entry name" value="BOP1NT"/>
    <property type="match status" value="1"/>
</dbReference>
<dbReference type="SUPFAM" id="SSF50978">
    <property type="entry name" value="WD40 repeat-like"/>
    <property type="match status" value="1"/>
</dbReference>
<evidence type="ECO:0000256" key="1">
    <source>
        <dbReference type="ARBA" id="ARBA00022517"/>
    </source>
</evidence>
<keyword evidence="1 8" id="KW-0690">Ribosome biogenesis</keyword>
<dbReference type="PANTHER" id="PTHR17605:SF0">
    <property type="entry name" value="RIBOSOME BIOGENESIS PROTEIN BOP1"/>
    <property type="match status" value="1"/>
</dbReference>
<dbReference type="CDD" id="cd00200">
    <property type="entry name" value="WD40"/>
    <property type="match status" value="1"/>
</dbReference>
<protein>
    <recommendedName>
        <fullName evidence="8">Ribosome biogenesis protein BOP1</fullName>
    </recommendedName>
    <alternativeName>
        <fullName evidence="8">Block of proliferation 1 protein</fullName>
    </alternativeName>
</protein>
<dbReference type="Gene3D" id="2.130.10.10">
    <property type="entry name" value="YVTN repeat-like/Quinoprotein amine dehydrogenase"/>
    <property type="match status" value="1"/>
</dbReference>
<keyword evidence="12" id="KW-1185">Reference proteome</keyword>
<comment type="function">
    <text evidence="6 8">Component of the PeBoW complex, which is required for maturation of 28S and 5.8S ribosomal RNAs and formation of the 60S ribosome.</text>
</comment>
<gene>
    <name evidence="8" type="primary">BOP1</name>
    <name evidence="11" type="synonym">KSR2</name>
</gene>
<comment type="subcellular location">
    <subcellularLocation>
        <location evidence="8">Nucleus</location>
        <location evidence="8">Nucleolus</location>
    </subcellularLocation>
    <subcellularLocation>
        <location evidence="8">Nucleus</location>
        <location evidence="8">Nucleoplasm</location>
    </subcellularLocation>
</comment>
<dbReference type="InterPro" id="IPR001680">
    <property type="entry name" value="WD40_rpt"/>
</dbReference>